<feature type="chain" id="PRO_5002742445" description="THO complex subunit 5" evidence="6">
    <location>
        <begin position="28"/>
        <end position="601"/>
    </location>
</feature>
<dbReference type="OMA" id="IHATAYK"/>
<reference evidence="7 8" key="1">
    <citation type="journal article" date="2008" name="Nature">
        <title>The genome of the choanoflagellate Monosiga brevicollis and the origin of metazoans.</title>
        <authorList>
            <consortium name="JGI Sequencing"/>
            <person name="King N."/>
            <person name="Westbrook M.J."/>
            <person name="Young S.L."/>
            <person name="Kuo A."/>
            <person name="Abedin M."/>
            <person name="Chapman J."/>
            <person name="Fairclough S."/>
            <person name="Hellsten U."/>
            <person name="Isogai Y."/>
            <person name="Letunic I."/>
            <person name="Marr M."/>
            <person name="Pincus D."/>
            <person name="Putnam N."/>
            <person name="Rokas A."/>
            <person name="Wright K.J."/>
            <person name="Zuzow R."/>
            <person name="Dirks W."/>
            <person name="Good M."/>
            <person name="Goodstein D."/>
            <person name="Lemons D."/>
            <person name="Li W."/>
            <person name="Lyons J.B."/>
            <person name="Morris A."/>
            <person name="Nichols S."/>
            <person name="Richter D.J."/>
            <person name="Salamov A."/>
            <person name="Bork P."/>
            <person name="Lim W.A."/>
            <person name="Manning G."/>
            <person name="Miller W.T."/>
            <person name="McGinnis W."/>
            <person name="Shapiro H."/>
            <person name="Tjian R."/>
            <person name="Grigoriev I.V."/>
            <person name="Rokhsar D."/>
        </authorList>
    </citation>
    <scope>NUCLEOTIDE SEQUENCE [LARGE SCALE GENOMIC DNA]</scope>
    <source>
        <strain evidence="8">MX1 / ATCC 50154</strain>
    </source>
</reference>
<comment type="similarity">
    <text evidence="2">Belongs to the THOC5 family.</text>
</comment>
<name>A9UXD9_MONBE</name>
<evidence type="ECO:0000313" key="8">
    <source>
        <dbReference type="Proteomes" id="UP000001357"/>
    </source>
</evidence>
<feature type="signal peptide" evidence="6">
    <location>
        <begin position="1"/>
        <end position="27"/>
    </location>
</feature>
<feature type="region of interest" description="Disordered" evidence="5">
    <location>
        <begin position="266"/>
        <end position="291"/>
    </location>
</feature>
<organism evidence="7 8">
    <name type="scientific">Monosiga brevicollis</name>
    <name type="common">Choanoflagellate</name>
    <dbReference type="NCBI Taxonomy" id="81824"/>
    <lineage>
        <taxon>Eukaryota</taxon>
        <taxon>Choanoflagellata</taxon>
        <taxon>Craspedida</taxon>
        <taxon>Salpingoecidae</taxon>
        <taxon>Monosiga</taxon>
    </lineage>
</organism>
<keyword evidence="4" id="KW-0175">Coiled coil</keyword>
<comment type="subcellular location">
    <subcellularLocation>
        <location evidence="1">Nucleus</location>
    </subcellularLocation>
</comment>
<sequence length="601" mass="66436">MLWPRPVGAVELCSLTLPLSLLSLPRAQTYVCSPGLLIKALAAVHEELLAHLVALKASVRQAGKQLVTGAEANAQMKADIDSVHLRLQNVLYEKLHLLKETAACNQFRAKTDDMALISAAELSPELQTDDPHQQMLNRIEAERRERERLVDQLEELSQRQSAMKALNKQKASKLKQLPRAINRLAEVASDVSNVFSRHQDNALPAGSNDPRAAALPLPLFVFYETTTAFIQLETEPSGLHVSIEGEASAVPNFDEAVAGLISVKTSVQSGHQRDDEEDNSSDSPAAVQANTPHPLTLKLSVKTAKVQVAWTLRWYPVVDMVTVEQDPAPGLLEDALSHLYVNDTGTEIVNTRIALQEAVARSATVDDLLSERQRAYRWLQICSGLVEGSASRAKRLRAANQVLMDILQRVEDRRALQYYCASLDVGRLPSLPNAKQHFPLKRTSTLKSCERLNSDGATVNGQALAAKYKLTITNSGMPFEVQVAIPASYPVLLPHFRLSLTQAARDMMNVHESNLAAIAMEVNEHIPELLKIDRAPAHTVLAYQLRRLLMCVDLLVEVEDRRSDRGNFKGQLFATSTISVDGVLPFKWNPDLGEEGLFEHR</sequence>
<dbReference type="GO" id="GO:0000445">
    <property type="term" value="C:THO complex part of transcription export complex"/>
    <property type="evidence" value="ECO:0000318"/>
    <property type="project" value="GO_Central"/>
</dbReference>
<protein>
    <recommendedName>
        <fullName evidence="9">THO complex subunit 5</fullName>
    </recommendedName>
</protein>
<dbReference type="EMBL" id="CH991548">
    <property type="protein sequence ID" value="EDQ90200.1"/>
    <property type="molecule type" value="Genomic_DNA"/>
</dbReference>
<dbReference type="GO" id="GO:0003729">
    <property type="term" value="F:mRNA binding"/>
    <property type="evidence" value="ECO:0000318"/>
    <property type="project" value="GO_Central"/>
</dbReference>
<dbReference type="GeneID" id="5890126"/>
<dbReference type="eggNOG" id="KOG2216">
    <property type="taxonomic scope" value="Eukaryota"/>
</dbReference>
<gene>
    <name evidence="7" type="ORF">MONBRDRAFT_32095</name>
</gene>
<keyword evidence="6" id="KW-0732">Signal</keyword>
<evidence type="ECO:0000256" key="1">
    <source>
        <dbReference type="ARBA" id="ARBA00004123"/>
    </source>
</evidence>
<evidence type="ECO:0000313" key="7">
    <source>
        <dbReference type="EMBL" id="EDQ90200.1"/>
    </source>
</evidence>
<keyword evidence="8" id="KW-1185">Reference proteome</keyword>
<dbReference type="AlphaFoldDB" id="A9UXD9"/>
<evidence type="ECO:0000256" key="3">
    <source>
        <dbReference type="ARBA" id="ARBA00023242"/>
    </source>
</evidence>
<dbReference type="InterPro" id="IPR019163">
    <property type="entry name" value="THO_Thoc5"/>
</dbReference>
<evidence type="ECO:0000256" key="2">
    <source>
        <dbReference type="ARBA" id="ARBA00008044"/>
    </source>
</evidence>
<evidence type="ECO:0000256" key="4">
    <source>
        <dbReference type="SAM" id="Coils"/>
    </source>
</evidence>
<dbReference type="InParanoid" id="A9UXD9"/>
<accession>A9UXD9</accession>
<feature type="coiled-coil region" evidence="4">
    <location>
        <begin position="132"/>
        <end position="166"/>
    </location>
</feature>
<dbReference type="Pfam" id="PF09766">
    <property type="entry name" value="FmiP_Thoc5"/>
    <property type="match status" value="1"/>
</dbReference>
<dbReference type="PANTHER" id="PTHR13375">
    <property type="entry name" value="FMS INTERACTING PROTEIN"/>
    <property type="match status" value="1"/>
</dbReference>
<dbReference type="KEGG" id="mbr:MONBRDRAFT_32095"/>
<dbReference type="FunCoup" id="A9UXD9">
    <property type="interactions" value="1097"/>
</dbReference>
<proteinExistence type="inferred from homology"/>
<dbReference type="STRING" id="81824.A9UXD9"/>
<evidence type="ECO:0000256" key="5">
    <source>
        <dbReference type="SAM" id="MobiDB-lite"/>
    </source>
</evidence>
<evidence type="ECO:0008006" key="9">
    <source>
        <dbReference type="Google" id="ProtNLM"/>
    </source>
</evidence>
<dbReference type="GO" id="GO:0006406">
    <property type="term" value="P:mRNA export from nucleus"/>
    <property type="evidence" value="ECO:0000318"/>
    <property type="project" value="GO_Central"/>
</dbReference>
<dbReference type="RefSeq" id="XP_001744967.1">
    <property type="nucleotide sequence ID" value="XM_001744915.1"/>
</dbReference>
<dbReference type="Proteomes" id="UP000001357">
    <property type="component" value="Unassembled WGS sequence"/>
</dbReference>
<dbReference type="PANTHER" id="PTHR13375:SF3">
    <property type="entry name" value="THO COMPLEX SUBUNIT 5 HOMOLOG"/>
    <property type="match status" value="1"/>
</dbReference>
<evidence type="ECO:0000256" key="6">
    <source>
        <dbReference type="SAM" id="SignalP"/>
    </source>
</evidence>
<keyword evidence="3" id="KW-0539">Nucleus</keyword>